<dbReference type="SUPFAM" id="SSF52317">
    <property type="entry name" value="Class I glutamine amidotransferase-like"/>
    <property type="match status" value="1"/>
</dbReference>
<dbReference type="InterPro" id="IPR002818">
    <property type="entry name" value="DJ-1/PfpI"/>
</dbReference>
<dbReference type="PANTHER" id="PTHR43130">
    <property type="entry name" value="ARAC-FAMILY TRANSCRIPTIONAL REGULATOR"/>
    <property type="match status" value="1"/>
</dbReference>
<dbReference type="CDD" id="cd03136">
    <property type="entry name" value="GATase1_AraC_ArgR_like"/>
    <property type="match status" value="1"/>
</dbReference>
<evidence type="ECO:0000256" key="2">
    <source>
        <dbReference type="ARBA" id="ARBA00023125"/>
    </source>
</evidence>
<dbReference type="GO" id="GO:0003700">
    <property type="term" value="F:DNA-binding transcription factor activity"/>
    <property type="evidence" value="ECO:0007669"/>
    <property type="project" value="InterPro"/>
</dbReference>
<keyword evidence="3" id="KW-0804">Transcription</keyword>
<dbReference type="Proteomes" id="UP000054624">
    <property type="component" value="Unassembled WGS sequence"/>
</dbReference>
<dbReference type="PROSITE" id="PS00041">
    <property type="entry name" value="HTH_ARAC_FAMILY_1"/>
    <property type="match status" value="1"/>
</dbReference>
<dbReference type="InterPro" id="IPR018060">
    <property type="entry name" value="HTH_AraC"/>
</dbReference>
<dbReference type="InterPro" id="IPR029062">
    <property type="entry name" value="Class_I_gatase-like"/>
</dbReference>
<dbReference type="PROSITE" id="PS01124">
    <property type="entry name" value="HTH_ARAC_FAMILY_2"/>
    <property type="match status" value="1"/>
</dbReference>
<dbReference type="SMART" id="SM00342">
    <property type="entry name" value="HTH_ARAC"/>
    <property type="match status" value="1"/>
</dbReference>
<organism evidence="5 6">
    <name type="scientific">Caballeronia temeraria</name>
    <dbReference type="NCBI Taxonomy" id="1777137"/>
    <lineage>
        <taxon>Bacteria</taxon>
        <taxon>Pseudomonadati</taxon>
        <taxon>Pseudomonadota</taxon>
        <taxon>Betaproteobacteria</taxon>
        <taxon>Burkholderiales</taxon>
        <taxon>Burkholderiaceae</taxon>
        <taxon>Caballeronia</taxon>
    </lineage>
</organism>
<dbReference type="OrthoDB" id="9816344at2"/>
<evidence type="ECO:0000256" key="1">
    <source>
        <dbReference type="ARBA" id="ARBA00023015"/>
    </source>
</evidence>
<dbReference type="Pfam" id="PF12833">
    <property type="entry name" value="HTH_18"/>
    <property type="match status" value="1"/>
</dbReference>
<dbReference type="Pfam" id="PF01965">
    <property type="entry name" value="DJ-1_PfpI"/>
    <property type="match status" value="1"/>
</dbReference>
<accession>A0A158BXN9</accession>
<dbReference type="InterPro" id="IPR052158">
    <property type="entry name" value="INH-QAR"/>
</dbReference>
<evidence type="ECO:0000259" key="4">
    <source>
        <dbReference type="PROSITE" id="PS01124"/>
    </source>
</evidence>
<dbReference type="InterPro" id="IPR009057">
    <property type="entry name" value="Homeodomain-like_sf"/>
</dbReference>
<keyword evidence="6" id="KW-1185">Reference proteome</keyword>
<evidence type="ECO:0000313" key="6">
    <source>
        <dbReference type="Proteomes" id="UP000054624"/>
    </source>
</evidence>
<dbReference type="InterPro" id="IPR018062">
    <property type="entry name" value="HTH_AraC-typ_CS"/>
</dbReference>
<name>A0A158BXN9_9BURK</name>
<dbReference type="EMBL" id="FCOI02000017">
    <property type="protein sequence ID" value="SAK74017.1"/>
    <property type="molecule type" value="Genomic_DNA"/>
</dbReference>
<dbReference type="STRING" id="1777137.AWB76_04717"/>
<protein>
    <submittedName>
        <fullName evidence="5">Transcriptional regulator</fullName>
    </submittedName>
</protein>
<dbReference type="GO" id="GO:0043565">
    <property type="term" value="F:sequence-specific DNA binding"/>
    <property type="evidence" value="ECO:0007669"/>
    <property type="project" value="InterPro"/>
</dbReference>
<dbReference type="AlphaFoldDB" id="A0A158BXN9"/>
<dbReference type="Gene3D" id="1.10.10.60">
    <property type="entry name" value="Homeodomain-like"/>
    <property type="match status" value="1"/>
</dbReference>
<proteinExistence type="predicted"/>
<dbReference type="SUPFAM" id="SSF46689">
    <property type="entry name" value="Homeodomain-like"/>
    <property type="match status" value="2"/>
</dbReference>
<dbReference type="Gene3D" id="3.40.50.880">
    <property type="match status" value="1"/>
</dbReference>
<keyword evidence="2" id="KW-0238">DNA-binding</keyword>
<evidence type="ECO:0000256" key="3">
    <source>
        <dbReference type="ARBA" id="ARBA00023163"/>
    </source>
</evidence>
<feature type="domain" description="HTH araC/xylS-type" evidence="4">
    <location>
        <begin position="256"/>
        <end position="354"/>
    </location>
</feature>
<gene>
    <name evidence="5" type="ORF">AWB76_04717</name>
</gene>
<keyword evidence="1" id="KW-0805">Transcription regulation</keyword>
<dbReference type="PANTHER" id="PTHR43130:SF3">
    <property type="entry name" value="HTH-TYPE TRANSCRIPTIONAL REGULATOR RV1931C"/>
    <property type="match status" value="1"/>
</dbReference>
<reference evidence="6" key="1">
    <citation type="submission" date="2016-01" db="EMBL/GenBank/DDBJ databases">
        <authorList>
            <person name="Peeters Charlotte."/>
        </authorList>
    </citation>
    <scope>NUCLEOTIDE SEQUENCE [LARGE SCALE GENOMIC DNA]</scope>
</reference>
<evidence type="ECO:0000313" key="5">
    <source>
        <dbReference type="EMBL" id="SAK74017.1"/>
    </source>
</evidence>
<sequence length="358" mass="39552">MGIFAAIMTRTRIEQGAFAYAEVFIVHLTRRALISHSRSSDAGPRRIVFLLADGLSMMSLSSAIEPLRSANRLAGDTLYDWTLASLDGEPVHSSSGIALAARTFDDVYKDADYVFVCGGLRLAPALEPAFVAALKRAARTQAVIGSLSTATYLLALAGLLGGYHCTIHWENLPAFTEAFPDLLCSSKLFEIDRDRMTCSGGIAAMDMMLHLIKTQHGSDLAVRVANQFHHERMRDTADDQRGWRDQNHASLPRGIRRAIEMMRAHVETPLQINDIGSAIGMTSRQMERLFLRHLNATPARYYVQLRLERAHDMLTYSSVPVADVAVATGFASPSHLARWVRRAYGISPTELRAAQPRS</sequence>